<evidence type="ECO:0000256" key="1">
    <source>
        <dbReference type="SAM" id="MobiDB-lite"/>
    </source>
</evidence>
<dbReference type="Proteomes" id="UP000054144">
    <property type="component" value="Unassembled WGS sequence"/>
</dbReference>
<sequence length="181" mass="18646">MAPKPKIACQCTHHCGPLGGSRDTPARAASGAAQTATADILRREQLDRLAVTPEEAPTAVAGIAVPVILGAGMPATAGTASSTPGAAPTTGQHAKPGKKMKLSTRLHGPFASLKSDFAAKNPHIRAKGCSSLAEEFKIHLENRVVVSAAEVQLWETRASNTEGAQAQAVQSQDPYSTMSAT</sequence>
<accession>A0A0D7AQP5</accession>
<name>A0A0D7AQP5_9AGAR</name>
<organism evidence="2 3">
    <name type="scientific">Fistulina hepatica ATCC 64428</name>
    <dbReference type="NCBI Taxonomy" id="1128425"/>
    <lineage>
        <taxon>Eukaryota</taxon>
        <taxon>Fungi</taxon>
        <taxon>Dikarya</taxon>
        <taxon>Basidiomycota</taxon>
        <taxon>Agaricomycotina</taxon>
        <taxon>Agaricomycetes</taxon>
        <taxon>Agaricomycetidae</taxon>
        <taxon>Agaricales</taxon>
        <taxon>Fistulinaceae</taxon>
        <taxon>Fistulina</taxon>
    </lineage>
</organism>
<gene>
    <name evidence="2" type="ORF">FISHEDRAFT_68685</name>
</gene>
<evidence type="ECO:0000313" key="3">
    <source>
        <dbReference type="Proteomes" id="UP000054144"/>
    </source>
</evidence>
<dbReference type="EMBL" id="KN881598">
    <property type="protein sequence ID" value="KIY53656.1"/>
    <property type="molecule type" value="Genomic_DNA"/>
</dbReference>
<proteinExistence type="predicted"/>
<evidence type="ECO:0000313" key="2">
    <source>
        <dbReference type="EMBL" id="KIY53656.1"/>
    </source>
</evidence>
<dbReference type="AlphaFoldDB" id="A0A0D7AQP5"/>
<protein>
    <submittedName>
        <fullName evidence="2">Uncharacterized protein</fullName>
    </submittedName>
</protein>
<keyword evidence="3" id="KW-1185">Reference proteome</keyword>
<feature type="compositionally biased region" description="Low complexity" evidence="1">
    <location>
        <begin position="77"/>
        <end position="91"/>
    </location>
</feature>
<feature type="region of interest" description="Disordered" evidence="1">
    <location>
        <begin position="158"/>
        <end position="181"/>
    </location>
</feature>
<reference evidence="2 3" key="1">
    <citation type="journal article" date="2015" name="Fungal Genet. Biol.">
        <title>Evolution of novel wood decay mechanisms in Agaricales revealed by the genome sequences of Fistulina hepatica and Cylindrobasidium torrendii.</title>
        <authorList>
            <person name="Floudas D."/>
            <person name="Held B.W."/>
            <person name="Riley R."/>
            <person name="Nagy L.G."/>
            <person name="Koehler G."/>
            <person name="Ransdell A.S."/>
            <person name="Younus H."/>
            <person name="Chow J."/>
            <person name="Chiniquy J."/>
            <person name="Lipzen A."/>
            <person name="Tritt A."/>
            <person name="Sun H."/>
            <person name="Haridas S."/>
            <person name="LaButti K."/>
            <person name="Ohm R.A."/>
            <person name="Kues U."/>
            <person name="Blanchette R.A."/>
            <person name="Grigoriev I.V."/>
            <person name="Minto R.E."/>
            <person name="Hibbett D.S."/>
        </authorList>
    </citation>
    <scope>NUCLEOTIDE SEQUENCE [LARGE SCALE GENOMIC DNA]</scope>
    <source>
        <strain evidence="2 3">ATCC 64428</strain>
    </source>
</reference>
<feature type="region of interest" description="Disordered" evidence="1">
    <location>
        <begin position="77"/>
        <end position="101"/>
    </location>
</feature>